<name>A0A4R2SCI8_9BACL</name>
<gene>
    <name evidence="1" type="ORF">EDD57_10168</name>
</gene>
<dbReference type="RefSeq" id="WP_131847206.1">
    <property type="nucleotide sequence ID" value="NZ_SLXV01000001.1"/>
</dbReference>
<dbReference type="AlphaFoldDB" id="A0A4R2SCI8"/>
<keyword evidence="2" id="KW-1185">Reference proteome</keyword>
<comment type="caution">
    <text evidence="1">The sequence shown here is derived from an EMBL/GenBank/DDBJ whole genome shotgun (WGS) entry which is preliminary data.</text>
</comment>
<organism evidence="1 2">
    <name type="scientific">Baia soyae</name>
    <dbReference type="NCBI Taxonomy" id="1544746"/>
    <lineage>
        <taxon>Bacteria</taxon>
        <taxon>Bacillati</taxon>
        <taxon>Bacillota</taxon>
        <taxon>Bacilli</taxon>
        <taxon>Bacillales</taxon>
        <taxon>Thermoactinomycetaceae</taxon>
        <taxon>Baia</taxon>
    </lineage>
</organism>
<dbReference type="InterPro" id="IPR029044">
    <property type="entry name" value="Nucleotide-diphossugar_trans"/>
</dbReference>
<proteinExistence type="predicted"/>
<dbReference type="OrthoDB" id="2985849at2"/>
<protein>
    <recommendedName>
        <fullName evidence="3">Glycosyl transferase family 2</fullName>
    </recommendedName>
</protein>
<evidence type="ECO:0008006" key="3">
    <source>
        <dbReference type="Google" id="ProtNLM"/>
    </source>
</evidence>
<dbReference type="Gene3D" id="3.90.550.10">
    <property type="entry name" value="Spore Coat Polysaccharide Biosynthesis Protein SpsA, Chain A"/>
    <property type="match status" value="1"/>
</dbReference>
<dbReference type="Proteomes" id="UP000294746">
    <property type="component" value="Unassembled WGS sequence"/>
</dbReference>
<sequence length="398" mass="46249">MDIKLSILVCSTPERLTASMEMMRQLEKQAYDRPVEVLMLMDNLVRSIDEQKTSLIQLAQGEFIAFMDHHYSLSEDYIASLLDAIMQHPNVDAIAFNVAHNWNSSVGFGFSSKPKHLMCYAKRVLLQSAEKEGRDWVEKAIQCVEVQVEMQQALVKKVDKMACFMHVFEINNWMEIVKRQIGRLRLSGLYEKLDSIYISFVTERADDEEHIESIVNEIGLLAKSDDTMKIRVVPQTYDFERSTLKWLHQYCNESPHNVQILYMHTKGVARFGTFVEPFVRDWVHLMESVLVDHHEMCLKHLGSVDACGVNYLPSPKPHFSGNFWWANSEYIKKLDKEIGSDYLAPEMWLLSHHQSKFCCLFHSEVNHYEQPFSSKNIPILASYYQPLFYSKNGEMVKS</sequence>
<evidence type="ECO:0000313" key="2">
    <source>
        <dbReference type="Proteomes" id="UP000294746"/>
    </source>
</evidence>
<dbReference type="EMBL" id="SLXV01000001">
    <property type="protein sequence ID" value="TCP70626.1"/>
    <property type="molecule type" value="Genomic_DNA"/>
</dbReference>
<reference evidence="1 2" key="1">
    <citation type="submission" date="2019-03" db="EMBL/GenBank/DDBJ databases">
        <title>Genomic Encyclopedia of Type Strains, Phase IV (KMG-IV): sequencing the most valuable type-strain genomes for metagenomic binning, comparative biology and taxonomic classification.</title>
        <authorList>
            <person name="Goeker M."/>
        </authorList>
    </citation>
    <scope>NUCLEOTIDE SEQUENCE [LARGE SCALE GENOMIC DNA]</scope>
    <source>
        <strain evidence="1 2">DSM 46831</strain>
    </source>
</reference>
<dbReference type="SUPFAM" id="SSF53448">
    <property type="entry name" value="Nucleotide-diphospho-sugar transferases"/>
    <property type="match status" value="1"/>
</dbReference>
<dbReference type="CDD" id="cd00761">
    <property type="entry name" value="Glyco_tranf_GTA_type"/>
    <property type="match status" value="1"/>
</dbReference>
<evidence type="ECO:0000313" key="1">
    <source>
        <dbReference type="EMBL" id="TCP70626.1"/>
    </source>
</evidence>
<accession>A0A4R2SCI8</accession>